<protein>
    <submittedName>
        <fullName evidence="1">Uncharacterized protein</fullName>
    </submittedName>
</protein>
<dbReference type="Proteomes" id="UP000236291">
    <property type="component" value="Unassembled WGS sequence"/>
</dbReference>
<dbReference type="AlphaFoldDB" id="A0A2K3P455"/>
<reference evidence="1 2" key="2">
    <citation type="journal article" date="2017" name="Front. Plant Sci.">
        <title>Gene Classification and Mining of Molecular Markers Useful in Red Clover (Trifolium pratense) Breeding.</title>
        <authorList>
            <person name="Istvanek J."/>
            <person name="Dluhosova J."/>
            <person name="Dluhos P."/>
            <person name="Patkova L."/>
            <person name="Nedelnik J."/>
            <person name="Repkova J."/>
        </authorList>
    </citation>
    <scope>NUCLEOTIDE SEQUENCE [LARGE SCALE GENOMIC DNA]</scope>
    <source>
        <strain evidence="2">cv. Tatra</strain>
        <tissue evidence="1">Young leaves</tissue>
    </source>
</reference>
<evidence type="ECO:0000313" key="2">
    <source>
        <dbReference type="Proteomes" id="UP000236291"/>
    </source>
</evidence>
<comment type="caution">
    <text evidence="1">The sequence shown here is derived from an EMBL/GenBank/DDBJ whole genome shotgun (WGS) entry which is preliminary data.</text>
</comment>
<proteinExistence type="predicted"/>
<gene>
    <name evidence="1" type="ORF">L195_g006637</name>
</gene>
<evidence type="ECO:0000313" key="1">
    <source>
        <dbReference type="EMBL" id="PNY10071.1"/>
    </source>
</evidence>
<name>A0A2K3P455_TRIPR</name>
<reference evidence="1 2" key="1">
    <citation type="journal article" date="2014" name="Am. J. Bot.">
        <title>Genome assembly and annotation for red clover (Trifolium pratense; Fabaceae).</title>
        <authorList>
            <person name="Istvanek J."/>
            <person name="Jaros M."/>
            <person name="Krenek A."/>
            <person name="Repkova J."/>
        </authorList>
    </citation>
    <scope>NUCLEOTIDE SEQUENCE [LARGE SCALE GENOMIC DNA]</scope>
    <source>
        <strain evidence="2">cv. Tatra</strain>
        <tissue evidence="1">Young leaves</tissue>
    </source>
</reference>
<dbReference type="EMBL" id="ASHM01003570">
    <property type="protein sequence ID" value="PNY10071.1"/>
    <property type="molecule type" value="Genomic_DNA"/>
</dbReference>
<accession>A0A2K3P455</accession>
<sequence>MPCHGIAILHKLPIAVGKKSAIAAAKTDITKWTSGEIGLVGEDVGITGENE</sequence>
<organism evidence="1 2">
    <name type="scientific">Trifolium pratense</name>
    <name type="common">Red clover</name>
    <dbReference type="NCBI Taxonomy" id="57577"/>
    <lineage>
        <taxon>Eukaryota</taxon>
        <taxon>Viridiplantae</taxon>
        <taxon>Streptophyta</taxon>
        <taxon>Embryophyta</taxon>
        <taxon>Tracheophyta</taxon>
        <taxon>Spermatophyta</taxon>
        <taxon>Magnoliopsida</taxon>
        <taxon>eudicotyledons</taxon>
        <taxon>Gunneridae</taxon>
        <taxon>Pentapetalae</taxon>
        <taxon>rosids</taxon>
        <taxon>fabids</taxon>
        <taxon>Fabales</taxon>
        <taxon>Fabaceae</taxon>
        <taxon>Papilionoideae</taxon>
        <taxon>50 kb inversion clade</taxon>
        <taxon>NPAAA clade</taxon>
        <taxon>Hologalegina</taxon>
        <taxon>IRL clade</taxon>
        <taxon>Trifolieae</taxon>
        <taxon>Trifolium</taxon>
    </lineage>
</organism>